<dbReference type="Pfam" id="PF00067">
    <property type="entry name" value="p450"/>
    <property type="match status" value="1"/>
</dbReference>
<dbReference type="InterPro" id="IPR036396">
    <property type="entry name" value="Cyt_P450_sf"/>
</dbReference>
<evidence type="ECO:0000256" key="3">
    <source>
        <dbReference type="ARBA" id="ARBA00022617"/>
    </source>
</evidence>
<dbReference type="GO" id="GO:0004497">
    <property type="term" value="F:monooxygenase activity"/>
    <property type="evidence" value="ECO:0007669"/>
    <property type="project" value="UniProtKB-KW"/>
</dbReference>
<keyword evidence="7 9" id="KW-0503">Monooxygenase</keyword>
<evidence type="ECO:0000256" key="4">
    <source>
        <dbReference type="ARBA" id="ARBA00022723"/>
    </source>
</evidence>
<keyword evidence="4 8" id="KW-0479">Metal-binding</keyword>
<evidence type="ECO:0000256" key="9">
    <source>
        <dbReference type="RuleBase" id="RU000461"/>
    </source>
</evidence>
<dbReference type="PRINTS" id="PR00463">
    <property type="entry name" value="EP450I"/>
</dbReference>
<keyword evidence="3 8" id="KW-0349">Heme</keyword>
<dbReference type="CDD" id="cd11058">
    <property type="entry name" value="CYP60B-like"/>
    <property type="match status" value="1"/>
</dbReference>
<dbReference type="GO" id="GO:0016705">
    <property type="term" value="F:oxidoreductase activity, acting on paired donors, with incorporation or reduction of molecular oxygen"/>
    <property type="evidence" value="ECO:0007669"/>
    <property type="project" value="InterPro"/>
</dbReference>
<dbReference type="PANTHER" id="PTHR24305:SF230">
    <property type="entry name" value="P450, PUTATIVE (EUROFUNG)-RELATED"/>
    <property type="match status" value="1"/>
</dbReference>
<proteinExistence type="inferred from homology"/>
<sequence length="484" mass="55179">MWSISIIFLVLFVLYIVHKVVYNLFFHPLSSYPGPKLWAISRLPWHWASINGRLCWTLQEFHLKYGPTIRIAPDELSYTTSSAWKKIYGQKVPEFSKCLDGRGIAPASRNGIRGIVTEFQDRHATLRRAILPAFSDRALREQEHFLQTYTAKLVKQLHHETGTLDIARWYSLTTFDIISELAFGEPGSCLDNADQPWLNVIGNRAKGIVWYQVGAYYGLDRVIQSVAPSYYLKSRKSHMQMCAAKVMKRLKKTDKMSDFMSYIINNEAASLSNLDLTLMASAFIVAGSGTTASALAGTTFFLLRNPECYQRLVREIRSSFLTEEDITMAATSELSYLRACVEEGLRMFPPSPSTLPRFVPEKGELIDGKWIPGGIAVGVHQLSSGLMESNFHRAMEYLPERWLELPKDSPFAKDDRSATQPFSYGPRNCVGKSLGYQEIKLILSKVLWNFDLVLLDDSDVWWTQQKTFLVWEKKPLMVNICPRK</sequence>
<comment type="similarity">
    <text evidence="2 9">Belongs to the cytochrome P450 family.</text>
</comment>
<dbReference type="Proteomes" id="UP000256645">
    <property type="component" value="Unassembled WGS sequence"/>
</dbReference>
<dbReference type="PANTHER" id="PTHR24305">
    <property type="entry name" value="CYTOCHROME P450"/>
    <property type="match status" value="1"/>
</dbReference>
<dbReference type="SUPFAM" id="SSF48264">
    <property type="entry name" value="Cytochrome P450"/>
    <property type="match status" value="1"/>
</dbReference>
<evidence type="ECO:0000256" key="5">
    <source>
        <dbReference type="ARBA" id="ARBA00023002"/>
    </source>
</evidence>
<keyword evidence="5 9" id="KW-0560">Oxidoreductase</keyword>
<dbReference type="PRINTS" id="PR00385">
    <property type="entry name" value="P450"/>
</dbReference>
<comment type="cofactor">
    <cofactor evidence="1 8">
        <name>heme</name>
        <dbReference type="ChEBI" id="CHEBI:30413"/>
    </cofactor>
</comment>
<accession>A0A3D8QSM9</accession>
<comment type="caution">
    <text evidence="10">The sequence shown here is derived from an EMBL/GenBank/DDBJ whole genome shotgun (WGS) entry which is preliminary data.</text>
</comment>
<evidence type="ECO:0000256" key="1">
    <source>
        <dbReference type="ARBA" id="ARBA00001971"/>
    </source>
</evidence>
<gene>
    <name evidence="10" type="ORF">BP6252_10301</name>
</gene>
<dbReference type="OrthoDB" id="1470350at2759"/>
<dbReference type="Gene3D" id="1.10.630.10">
    <property type="entry name" value="Cytochrome P450"/>
    <property type="match status" value="1"/>
</dbReference>
<evidence type="ECO:0000256" key="6">
    <source>
        <dbReference type="ARBA" id="ARBA00023004"/>
    </source>
</evidence>
<organism evidence="10 11">
    <name type="scientific">Coleophoma cylindrospora</name>
    <dbReference type="NCBI Taxonomy" id="1849047"/>
    <lineage>
        <taxon>Eukaryota</taxon>
        <taxon>Fungi</taxon>
        <taxon>Dikarya</taxon>
        <taxon>Ascomycota</taxon>
        <taxon>Pezizomycotina</taxon>
        <taxon>Leotiomycetes</taxon>
        <taxon>Helotiales</taxon>
        <taxon>Dermateaceae</taxon>
        <taxon>Coleophoma</taxon>
    </lineage>
</organism>
<dbReference type="InterPro" id="IPR017972">
    <property type="entry name" value="Cyt_P450_CS"/>
</dbReference>
<dbReference type="GO" id="GO:0005506">
    <property type="term" value="F:iron ion binding"/>
    <property type="evidence" value="ECO:0007669"/>
    <property type="project" value="InterPro"/>
</dbReference>
<dbReference type="EMBL" id="PDLM01000012">
    <property type="protein sequence ID" value="RDW64650.1"/>
    <property type="molecule type" value="Genomic_DNA"/>
</dbReference>
<dbReference type="InterPro" id="IPR050121">
    <property type="entry name" value="Cytochrome_P450_monoxygenase"/>
</dbReference>
<evidence type="ECO:0000256" key="2">
    <source>
        <dbReference type="ARBA" id="ARBA00010617"/>
    </source>
</evidence>
<protein>
    <submittedName>
        <fullName evidence="10">Cytochrome P450-21</fullName>
    </submittedName>
</protein>
<reference evidence="10 11" key="1">
    <citation type="journal article" date="2018" name="IMA Fungus">
        <title>IMA Genome-F 9: Draft genome sequence of Annulohypoxylon stygium, Aspergillus mulundensis, Berkeleyomyces basicola (syn. Thielaviopsis basicola), Ceratocystis smalleyi, two Cercospora beticola strains, Coleophoma cylindrospora, Fusarium fracticaudum, Phialophora cf. hyalina, and Morchella septimelata.</title>
        <authorList>
            <person name="Wingfield B.D."/>
            <person name="Bills G.F."/>
            <person name="Dong Y."/>
            <person name="Huang W."/>
            <person name="Nel W.J."/>
            <person name="Swalarsk-Parry B.S."/>
            <person name="Vaghefi N."/>
            <person name="Wilken P.M."/>
            <person name="An Z."/>
            <person name="de Beer Z.W."/>
            <person name="De Vos L."/>
            <person name="Chen L."/>
            <person name="Duong T.A."/>
            <person name="Gao Y."/>
            <person name="Hammerbacher A."/>
            <person name="Kikkert J.R."/>
            <person name="Li Y."/>
            <person name="Li H."/>
            <person name="Li K."/>
            <person name="Li Q."/>
            <person name="Liu X."/>
            <person name="Ma X."/>
            <person name="Naidoo K."/>
            <person name="Pethybridge S.J."/>
            <person name="Sun J."/>
            <person name="Steenkamp E.T."/>
            <person name="van der Nest M.A."/>
            <person name="van Wyk S."/>
            <person name="Wingfield M.J."/>
            <person name="Xiong C."/>
            <person name="Yue Q."/>
            <person name="Zhang X."/>
        </authorList>
    </citation>
    <scope>NUCLEOTIDE SEQUENCE [LARGE SCALE GENOMIC DNA]</scope>
    <source>
        <strain evidence="10 11">BP6252</strain>
    </source>
</reference>
<evidence type="ECO:0000256" key="7">
    <source>
        <dbReference type="ARBA" id="ARBA00023033"/>
    </source>
</evidence>
<feature type="binding site" description="axial binding residue" evidence="8">
    <location>
        <position position="429"/>
    </location>
    <ligand>
        <name>heme</name>
        <dbReference type="ChEBI" id="CHEBI:30413"/>
    </ligand>
    <ligandPart>
        <name>Fe</name>
        <dbReference type="ChEBI" id="CHEBI:18248"/>
    </ligandPart>
</feature>
<evidence type="ECO:0000256" key="8">
    <source>
        <dbReference type="PIRSR" id="PIRSR602401-1"/>
    </source>
</evidence>
<dbReference type="InterPro" id="IPR001128">
    <property type="entry name" value="Cyt_P450"/>
</dbReference>
<name>A0A3D8QSM9_9HELO</name>
<evidence type="ECO:0000313" key="10">
    <source>
        <dbReference type="EMBL" id="RDW64650.1"/>
    </source>
</evidence>
<dbReference type="PROSITE" id="PS00086">
    <property type="entry name" value="CYTOCHROME_P450"/>
    <property type="match status" value="1"/>
</dbReference>
<keyword evidence="6 8" id="KW-0408">Iron</keyword>
<dbReference type="AlphaFoldDB" id="A0A3D8QSM9"/>
<evidence type="ECO:0000313" key="11">
    <source>
        <dbReference type="Proteomes" id="UP000256645"/>
    </source>
</evidence>
<dbReference type="GO" id="GO:0020037">
    <property type="term" value="F:heme binding"/>
    <property type="evidence" value="ECO:0007669"/>
    <property type="project" value="InterPro"/>
</dbReference>
<keyword evidence="11" id="KW-1185">Reference proteome</keyword>
<dbReference type="STRING" id="1849047.A0A3D8QSM9"/>
<dbReference type="InterPro" id="IPR002401">
    <property type="entry name" value="Cyt_P450_E_grp-I"/>
</dbReference>